<evidence type="ECO:0000313" key="1">
    <source>
        <dbReference type="EMBL" id="JAH31020.1"/>
    </source>
</evidence>
<reference evidence="1" key="2">
    <citation type="journal article" date="2015" name="Fish Shellfish Immunol.">
        <title>Early steps in the European eel (Anguilla anguilla)-Vibrio vulnificus interaction in the gills: Role of the RtxA13 toxin.</title>
        <authorList>
            <person name="Callol A."/>
            <person name="Pajuelo D."/>
            <person name="Ebbesson L."/>
            <person name="Teles M."/>
            <person name="MacKenzie S."/>
            <person name="Amaro C."/>
        </authorList>
    </citation>
    <scope>NUCLEOTIDE SEQUENCE</scope>
</reference>
<organism evidence="1">
    <name type="scientific">Anguilla anguilla</name>
    <name type="common">European freshwater eel</name>
    <name type="synonym">Muraena anguilla</name>
    <dbReference type="NCBI Taxonomy" id="7936"/>
    <lineage>
        <taxon>Eukaryota</taxon>
        <taxon>Metazoa</taxon>
        <taxon>Chordata</taxon>
        <taxon>Craniata</taxon>
        <taxon>Vertebrata</taxon>
        <taxon>Euteleostomi</taxon>
        <taxon>Actinopterygii</taxon>
        <taxon>Neopterygii</taxon>
        <taxon>Teleostei</taxon>
        <taxon>Anguilliformes</taxon>
        <taxon>Anguillidae</taxon>
        <taxon>Anguilla</taxon>
    </lineage>
</organism>
<accession>A0A0E9RRK8</accession>
<dbReference type="AlphaFoldDB" id="A0A0E9RRK8"/>
<proteinExistence type="predicted"/>
<name>A0A0E9RRK8_ANGAN</name>
<reference evidence="1" key="1">
    <citation type="submission" date="2014-11" db="EMBL/GenBank/DDBJ databases">
        <authorList>
            <person name="Amaro Gonzalez C."/>
        </authorList>
    </citation>
    <scope>NUCLEOTIDE SEQUENCE</scope>
</reference>
<protein>
    <submittedName>
        <fullName evidence="1">Uncharacterized protein</fullName>
    </submittedName>
</protein>
<sequence>MIKKKGDLLKRQRPIIAASGLTNDSDTTKQLLYPRRTDV</sequence>
<dbReference type="EMBL" id="GBXM01077557">
    <property type="protein sequence ID" value="JAH31020.1"/>
    <property type="molecule type" value="Transcribed_RNA"/>
</dbReference>